<proteinExistence type="predicted"/>
<keyword evidence="2" id="KW-1185">Reference proteome</keyword>
<protein>
    <submittedName>
        <fullName evidence="1">Uncharacterized protein</fullName>
    </submittedName>
</protein>
<dbReference type="Proteomes" id="UP000221506">
    <property type="component" value="Segment"/>
</dbReference>
<dbReference type="EMBL" id="KY914485">
    <property type="protein sequence ID" value="ARK07998.1"/>
    <property type="molecule type" value="Genomic_DNA"/>
</dbReference>
<evidence type="ECO:0000313" key="2">
    <source>
        <dbReference type="Proteomes" id="UP000221506"/>
    </source>
</evidence>
<sequence>MDVLTVVPQRILSNGLVVFLRELHIKEVGTSLSWFEYGMLHRKEGVNPCKYIPRFLNERLEQAMELEDETAAVETLLKIGDWLSGWVWAQMNSEDS</sequence>
<evidence type="ECO:0000313" key="1">
    <source>
        <dbReference type="EMBL" id="ARK07998.1"/>
    </source>
</evidence>
<reference evidence="1 2" key="1">
    <citation type="submission" date="2017-04" db="EMBL/GenBank/DDBJ databases">
        <title>Complete genome sequence and characterization of temperature-dependent bacteriophage phiA8-29 infecting Aeromonas.</title>
        <authorList>
            <person name="He Y."/>
            <person name="Yang H."/>
        </authorList>
    </citation>
    <scope>NUCLEOTIDE SEQUENCE [LARGE SCALE GENOMIC DNA]</scope>
</reference>
<organism evidence="1 2">
    <name type="scientific">Aeromonas phage phiA8-29</name>
    <dbReference type="NCBI Taxonomy" id="1978922"/>
    <lineage>
        <taxon>Viruses</taxon>
        <taxon>Duplodnaviria</taxon>
        <taxon>Heunggongvirae</taxon>
        <taxon>Uroviricota</taxon>
        <taxon>Caudoviricetes</taxon>
        <taxon>Pantevenvirales</taxon>
        <taxon>Ackermannviridae</taxon>
        <taxon>Tedavirus</taxon>
        <taxon>Tedavirus A829</taxon>
    </lineage>
</organism>
<accession>A0A1W6DYL4</accession>
<gene>
    <name evidence="1" type="ORF">phiA829_178</name>
</gene>
<name>A0A1W6DYL4_9CAUD</name>